<protein>
    <recommendedName>
        <fullName evidence="3">Histidine phosphatase family protein</fullName>
    </recommendedName>
</protein>
<evidence type="ECO:0000313" key="1">
    <source>
        <dbReference type="EMBL" id="GMA96091.1"/>
    </source>
</evidence>
<dbReference type="RefSeq" id="WP_284254735.1">
    <property type="nucleotide sequence ID" value="NZ_BAAAQO010000004.1"/>
</dbReference>
<dbReference type="Pfam" id="PF00300">
    <property type="entry name" value="His_Phos_1"/>
    <property type="match status" value="1"/>
</dbReference>
<dbReference type="Proteomes" id="UP001157034">
    <property type="component" value="Unassembled WGS sequence"/>
</dbReference>
<dbReference type="InterPro" id="IPR013078">
    <property type="entry name" value="His_Pase_superF_clade-1"/>
</dbReference>
<evidence type="ECO:0000313" key="2">
    <source>
        <dbReference type="Proteomes" id="UP001157034"/>
    </source>
</evidence>
<dbReference type="SUPFAM" id="SSF53254">
    <property type="entry name" value="Phosphoglycerate mutase-like"/>
    <property type="match status" value="1"/>
</dbReference>
<sequence length="187" mass="20230">MPYELPHAGQTLLLGRHARTALNAAGRIRGRSDPALDETGLAEAAAMAERLSGSGVEAVVTSPLQRARVTAETVAARLAIPVRVDERFTDRDFGEWTGHLISEVETRWGSLGAAPGVEPEADVLDRTLPALDDALRWSAPILVVTHDVVIEPLTERLTEGGGRLTVPTGGWVELRRADRGPWRHIAR</sequence>
<dbReference type="InterPro" id="IPR050275">
    <property type="entry name" value="PGM_Phosphatase"/>
</dbReference>
<keyword evidence="2" id="KW-1185">Reference proteome</keyword>
<organism evidence="1 2">
    <name type="scientific">Pseudolysinimonas kribbensis</name>
    <dbReference type="NCBI Taxonomy" id="433641"/>
    <lineage>
        <taxon>Bacteria</taxon>
        <taxon>Bacillati</taxon>
        <taxon>Actinomycetota</taxon>
        <taxon>Actinomycetes</taxon>
        <taxon>Micrococcales</taxon>
        <taxon>Microbacteriaceae</taxon>
        <taxon>Pseudolysinimonas</taxon>
    </lineage>
</organism>
<dbReference type="Gene3D" id="3.40.50.1240">
    <property type="entry name" value="Phosphoglycerate mutase-like"/>
    <property type="match status" value="1"/>
</dbReference>
<gene>
    <name evidence="1" type="ORF">GCM10025881_29150</name>
</gene>
<dbReference type="SMART" id="SM00855">
    <property type="entry name" value="PGAM"/>
    <property type="match status" value="1"/>
</dbReference>
<evidence type="ECO:0008006" key="3">
    <source>
        <dbReference type="Google" id="ProtNLM"/>
    </source>
</evidence>
<proteinExistence type="predicted"/>
<dbReference type="PANTHER" id="PTHR48100">
    <property type="entry name" value="BROAD-SPECIFICITY PHOSPHATASE YOR283W-RELATED"/>
    <property type="match status" value="1"/>
</dbReference>
<reference evidence="2" key="1">
    <citation type="journal article" date="2019" name="Int. J. Syst. Evol. Microbiol.">
        <title>The Global Catalogue of Microorganisms (GCM) 10K type strain sequencing project: providing services to taxonomists for standard genome sequencing and annotation.</title>
        <authorList>
            <consortium name="The Broad Institute Genomics Platform"/>
            <consortium name="The Broad Institute Genome Sequencing Center for Infectious Disease"/>
            <person name="Wu L."/>
            <person name="Ma J."/>
        </authorList>
    </citation>
    <scope>NUCLEOTIDE SEQUENCE [LARGE SCALE GENOMIC DNA]</scope>
    <source>
        <strain evidence="2">NBRC 108894</strain>
    </source>
</reference>
<name>A0ABQ6K8M6_9MICO</name>
<dbReference type="EMBL" id="BSVB01000001">
    <property type="protein sequence ID" value="GMA96091.1"/>
    <property type="molecule type" value="Genomic_DNA"/>
</dbReference>
<dbReference type="CDD" id="cd07067">
    <property type="entry name" value="HP_PGM_like"/>
    <property type="match status" value="1"/>
</dbReference>
<accession>A0ABQ6K8M6</accession>
<dbReference type="PANTHER" id="PTHR48100:SF62">
    <property type="entry name" value="GLUCOSYL-3-PHOSPHOGLYCERATE PHOSPHATASE"/>
    <property type="match status" value="1"/>
</dbReference>
<comment type="caution">
    <text evidence="1">The sequence shown here is derived from an EMBL/GenBank/DDBJ whole genome shotgun (WGS) entry which is preliminary data.</text>
</comment>
<dbReference type="InterPro" id="IPR029033">
    <property type="entry name" value="His_PPase_superfam"/>
</dbReference>